<organism evidence="1 2">
    <name type="scientific">Pyrus ussuriensis x Pyrus communis</name>
    <dbReference type="NCBI Taxonomy" id="2448454"/>
    <lineage>
        <taxon>Eukaryota</taxon>
        <taxon>Viridiplantae</taxon>
        <taxon>Streptophyta</taxon>
        <taxon>Embryophyta</taxon>
        <taxon>Tracheophyta</taxon>
        <taxon>Spermatophyta</taxon>
        <taxon>Magnoliopsida</taxon>
        <taxon>eudicotyledons</taxon>
        <taxon>Gunneridae</taxon>
        <taxon>Pentapetalae</taxon>
        <taxon>rosids</taxon>
        <taxon>fabids</taxon>
        <taxon>Rosales</taxon>
        <taxon>Rosaceae</taxon>
        <taxon>Amygdaloideae</taxon>
        <taxon>Maleae</taxon>
        <taxon>Pyrus</taxon>
    </lineage>
</organism>
<accession>A0A5N5H5C9</accession>
<reference evidence="1 2" key="2">
    <citation type="submission" date="2019-11" db="EMBL/GenBank/DDBJ databases">
        <title>A de novo genome assembly of a pear dwarfing rootstock.</title>
        <authorList>
            <person name="Wang F."/>
            <person name="Wang J."/>
            <person name="Li S."/>
            <person name="Zhang Y."/>
            <person name="Fang M."/>
            <person name="Ma L."/>
            <person name="Zhao Y."/>
            <person name="Jiang S."/>
        </authorList>
    </citation>
    <scope>NUCLEOTIDE SEQUENCE [LARGE SCALE GENOMIC DNA]</scope>
    <source>
        <strain evidence="1">S2</strain>
        <tissue evidence="1">Leaf</tissue>
    </source>
</reference>
<dbReference type="Proteomes" id="UP000327157">
    <property type="component" value="Unassembled WGS sequence"/>
</dbReference>
<name>A0A5N5H5C9_9ROSA</name>
<reference evidence="1 2" key="1">
    <citation type="submission" date="2019-09" db="EMBL/GenBank/DDBJ databases">
        <authorList>
            <person name="Ou C."/>
        </authorList>
    </citation>
    <scope>NUCLEOTIDE SEQUENCE [LARGE SCALE GENOMIC DNA]</scope>
    <source>
        <strain evidence="1">S2</strain>
        <tissue evidence="1">Leaf</tissue>
    </source>
</reference>
<sequence>MQRGTSLSNAEAESSLIVRLSTAMSCSSSDSVSVSTSNSDSKLELGGLNSSYFHFFLKVHSKLLLNSNIFSRIG</sequence>
<evidence type="ECO:0000313" key="1">
    <source>
        <dbReference type="EMBL" id="KAB2620530.1"/>
    </source>
</evidence>
<protein>
    <submittedName>
        <fullName evidence="1">S2-RNase</fullName>
    </submittedName>
</protein>
<keyword evidence="2" id="KW-1185">Reference proteome</keyword>
<evidence type="ECO:0000313" key="2">
    <source>
        <dbReference type="Proteomes" id="UP000327157"/>
    </source>
</evidence>
<dbReference type="EMBL" id="SMOL01000322">
    <property type="protein sequence ID" value="KAB2620530.1"/>
    <property type="molecule type" value="Genomic_DNA"/>
</dbReference>
<comment type="caution">
    <text evidence="1">The sequence shown here is derived from an EMBL/GenBank/DDBJ whole genome shotgun (WGS) entry which is preliminary data.</text>
</comment>
<dbReference type="AlphaFoldDB" id="A0A5N5H5C9"/>
<gene>
    <name evidence="1" type="ORF">D8674_037615</name>
</gene>
<proteinExistence type="predicted"/>